<proteinExistence type="predicted"/>
<name>A0A1I2A364_9GAMM</name>
<feature type="region of interest" description="Disordered" evidence="1">
    <location>
        <begin position="160"/>
        <end position="180"/>
    </location>
</feature>
<evidence type="ECO:0000313" key="3">
    <source>
        <dbReference type="Proteomes" id="UP000199477"/>
    </source>
</evidence>
<feature type="region of interest" description="Disordered" evidence="1">
    <location>
        <begin position="253"/>
        <end position="293"/>
    </location>
</feature>
<dbReference type="Proteomes" id="UP000199477">
    <property type="component" value="Unassembled WGS sequence"/>
</dbReference>
<dbReference type="RefSeq" id="WP_051549001.1">
    <property type="nucleotide sequence ID" value="NZ_FONH01000002.1"/>
</dbReference>
<accession>A0A1I2A364</accession>
<reference evidence="3" key="1">
    <citation type="submission" date="2016-10" db="EMBL/GenBank/DDBJ databases">
        <authorList>
            <person name="Varghese N."/>
            <person name="Submissions S."/>
        </authorList>
    </citation>
    <scope>NUCLEOTIDE SEQUENCE [LARGE SCALE GENOMIC DNA]</scope>
    <source>
        <strain evidence="3">UNC178MFTsu3.1</strain>
    </source>
</reference>
<feature type="compositionally biased region" description="Basic and acidic residues" evidence="1">
    <location>
        <begin position="105"/>
        <end position="124"/>
    </location>
</feature>
<sequence length="316" mass="33335">MSNRHSTIAWGIAMPSTPKFVLIYVAGRANDDGDAYFTIETACANTGLGERVVQKSLAQLETWNFLERVMRRGRSTVYRLTDPLTWEPPQLVHPRTTCTPAPDAPPHEVHPCDVEPPHHVHPRTECTPAPDAGAPAPGAPAPAPGAPISSSLALLSLDCSSASAPEQPAEEQAPPPAPTRKAHVLAAMAMIEAGIPGIQVNPQHPDLIDLAAVLPLREFTAAAAAAVKKRVPNMFAYALGILRGRATELADRAGAARAPPDGTSPAAVPPPNATFEGKDYAGSSTPAEQFSPAMRAIIDQRLKRDGDAVVPEARTV</sequence>
<feature type="region of interest" description="Disordered" evidence="1">
    <location>
        <begin position="86"/>
        <end position="147"/>
    </location>
</feature>
<dbReference type="EMBL" id="FONH01000002">
    <property type="protein sequence ID" value="SFE37353.1"/>
    <property type="molecule type" value="Genomic_DNA"/>
</dbReference>
<dbReference type="STRING" id="500610.SAMN02799615_00878"/>
<dbReference type="AlphaFoldDB" id="A0A1I2A364"/>
<protein>
    <recommendedName>
        <fullName evidence="4">Helix-turn-helix domain-containing protein</fullName>
    </recommendedName>
</protein>
<evidence type="ECO:0000313" key="2">
    <source>
        <dbReference type="EMBL" id="SFE37353.1"/>
    </source>
</evidence>
<evidence type="ECO:0008006" key="4">
    <source>
        <dbReference type="Google" id="ProtNLM"/>
    </source>
</evidence>
<keyword evidence="3" id="KW-1185">Reference proteome</keyword>
<organism evidence="2 3">
    <name type="scientific">Dyella marensis</name>
    <dbReference type="NCBI Taxonomy" id="500610"/>
    <lineage>
        <taxon>Bacteria</taxon>
        <taxon>Pseudomonadati</taxon>
        <taxon>Pseudomonadota</taxon>
        <taxon>Gammaproteobacteria</taxon>
        <taxon>Lysobacterales</taxon>
        <taxon>Rhodanobacteraceae</taxon>
        <taxon>Dyella</taxon>
    </lineage>
</organism>
<gene>
    <name evidence="2" type="ORF">SAMN02799615_00878</name>
</gene>
<feature type="compositionally biased region" description="Low complexity" evidence="1">
    <location>
        <begin position="160"/>
        <end position="172"/>
    </location>
</feature>
<evidence type="ECO:0000256" key="1">
    <source>
        <dbReference type="SAM" id="MobiDB-lite"/>
    </source>
</evidence>